<dbReference type="GO" id="GO:0071555">
    <property type="term" value="P:cell wall organization"/>
    <property type="evidence" value="ECO:0007669"/>
    <property type="project" value="UniProtKB-KW"/>
</dbReference>
<keyword evidence="8 17" id="KW-0472">Membrane</keyword>
<dbReference type="OMA" id="WYWTWKT"/>
<dbReference type="HOGENOM" id="CLU_004624_6_1_1"/>
<feature type="region of interest" description="Disordered" evidence="16">
    <location>
        <begin position="798"/>
        <end position="822"/>
    </location>
</feature>
<feature type="non-terminal residue" evidence="19">
    <location>
        <position position="822"/>
    </location>
</feature>
<evidence type="ECO:0000256" key="3">
    <source>
        <dbReference type="ARBA" id="ARBA00022475"/>
    </source>
</evidence>
<feature type="compositionally biased region" description="Basic and acidic residues" evidence="16">
    <location>
        <begin position="121"/>
        <end position="131"/>
    </location>
</feature>
<evidence type="ECO:0000256" key="1">
    <source>
        <dbReference type="ARBA" id="ARBA00004401"/>
    </source>
</evidence>
<evidence type="ECO:0000259" key="18">
    <source>
        <dbReference type="Pfam" id="PF00150"/>
    </source>
</evidence>
<feature type="domain" description="Glycoside hydrolase family 5" evidence="18">
    <location>
        <begin position="344"/>
        <end position="570"/>
    </location>
</feature>
<feature type="transmembrane region" description="Helical" evidence="17">
    <location>
        <begin position="163"/>
        <end position="185"/>
    </location>
</feature>
<evidence type="ECO:0000256" key="6">
    <source>
        <dbReference type="ARBA" id="ARBA00022968"/>
    </source>
</evidence>
<dbReference type="PANTHER" id="PTHR31297:SF34">
    <property type="entry name" value="GLUCAN 1,3-BETA-GLUCOSIDASE 2"/>
    <property type="match status" value="1"/>
</dbReference>
<dbReference type="InterPro" id="IPR050386">
    <property type="entry name" value="Glycosyl_hydrolase_5"/>
</dbReference>
<dbReference type="PANTHER" id="PTHR31297">
    <property type="entry name" value="GLUCAN ENDO-1,6-BETA-GLUCOSIDASE B"/>
    <property type="match status" value="1"/>
</dbReference>
<reference evidence="19 20" key="1">
    <citation type="journal article" date="2012" name="Science">
        <title>The Paleozoic origin of enzymatic lignin decomposition reconstructed from 31 fungal genomes.</title>
        <authorList>
            <person name="Floudas D."/>
            <person name="Binder M."/>
            <person name="Riley R."/>
            <person name="Barry K."/>
            <person name="Blanchette R.A."/>
            <person name="Henrissat B."/>
            <person name="Martinez A.T."/>
            <person name="Otillar R."/>
            <person name="Spatafora J.W."/>
            <person name="Yadav J.S."/>
            <person name="Aerts A."/>
            <person name="Benoit I."/>
            <person name="Boyd A."/>
            <person name="Carlson A."/>
            <person name="Copeland A."/>
            <person name="Coutinho P.M."/>
            <person name="de Vries R.P."/>
            <person name="Ferreira P."/>
            <person name="Findley K."/>
            <person name="Foster B."/>
            <person name="Gaskell J."/>
            <person name="Glotzer D."/>
            <person name="Gorecki P."/>
            <person name="Heitman J."/>
            <person name="Hesse C."/>
            <person name="Hori C."/>
            <person name="Igarashi K."/>
            <person name="Jurgens J.A."/>
            <person name="Kallen N."/>
            <person name="Kersten P."/>
            <person name="Kohler A."/>
            <person name="Kuees U."/>
            <person name="Kumar T.K.A."/>
            <person name="Kuo A."/>
            <person name="LaButti K."/>
            <person name="Larrondo L.F."/>
            <person name="Lindquist E."/>
            <person name="Ling A."/>
            <person name="Lombard V."/>
            <person name="Lucas S."/>
            <person name="Lundell T."/>
            <person name="Martin R."/>
            <person name="McLaughlin D.J."/>
            <person name="Morgenstern I."/>
            <person name="Morin E."/>
            <person name="Murat C."/>
            <person name="Nagy L.G."/>
            <person name="Nolan M."/>
            <person name="Ohm R.A."/>
            <person name="Patyshakuliyeva A."/>
            <person name="Rokas A."/>
            <person name="Ruiz-Duenas F.J."/>
            <person name="Sabat G."/>
            <person name="Salamov A."/>
            <person name="Samejima M."/>
            <person name="Schmutz J."/>
            <person name="Slot J.C."/>
            <person name="St John F."/>
            <person name="Stenlid J."/>
            <person name="Sun H."/>
            <person name="Sun S."/>
            <person name="Syed K."/>
            <person name="Tsang A."/>
            <person name="Wiebenga A."/>
            <person name="Young D."/>
            <person name="Pisabarro A."/>
            <person name="Eastwood D.C."/>
            <person name="Martin F."/>
            <person name="Cullen D."/>
            <person name="Grigoriev I.V."/>
            <person name="Hibbett D.S."/>
        </authorList>
    </citation>
    <scope>NUCLEOTIDE SEQUENCE [LARGE SCALE GENOMIC DNA]</scope>
    <source>
        <strain evidence="19 20">ATCC 11539</strain>
    </source>
</reference>
<evidence type="ECO:0000256" key="5">
    <source>
        <dbReference type="ARBA" id="ARBA00022801"/>
    </source>
</evidence>
<evidence type="ECO:0000256" key="13">
    <source>
        <dbReference type="ARBA" id="ARBA00037126"/>
    </source>
</evidence>
<evidence type="ECO:0000313" key="20">
    <source>
        <dbReference type="Proteomes" id="UP000030669"/>
    </source>
</evidence>
<evidence type="ECO:0000256" key="7">
    <source>
        <dbReference type="ARBA" id="ARBA00022989"/>
    </source>
</evidence>
<organism evidence="19 20">
    <name type="scientific">Gloeophyllum trabeum (strain ATCC 11539 / FP-39264 / Madison 617)</name>
    <name type="common">Brown rot fungus</name>
    <dbReference type="NCBI Taxonomy" id="670483"/>
    <lineage>
        <taxon>Eukaryota</taxon>
        <taxon>Fungi</taxon>
        <taxon>Dikarya</taxon>
        <taxon>Basidiomycota</taxon>
        <taxon>Agaricomycotina</taxon>
        <taxon>Agaricomycetes</taxon>
        <taxon>Gloeophyllales</taxon>
        <taxon>Gloeophyllaceae</taxon>
        <taxon>Gloeophyllum</taxon>
    </lineage>
</organism>
<gene>
    <name evidence="19" type="ORF">GLOTRDRAFT_12654</name>
</gene>
<dbReference type="STRING" id="670483.S7QHL6"/>
<name>S7QHL6_GLOTA</name>
<feature type="region of interest" description="Disordered" evidence="16">
    <location>
        <begin position="191"/>
        <end position="237"/>
    </location>
</feature>
<proteinExistence type="inferred from homology"/>
<dbReference type="Gene3D" id="3.20.20.80">
    <property type="entry name" value="Glycosidases"/>
    <property type="match status" value="1"/>
</dbReference>
<protein>
    <recommendedName>
        <fullName evidence="14">glucan 1,3-beta-glucosidase</fullName>
        <ecNumber evidence="14">3.2.1.58</ecNumber>
    </recommendedName>
    <alternativeName>
        <fullName evidence="15">Exo-1,3-beta-glucanase D</fullName>
    </alternativeName>
</protein>
<comment type="function">
    <text evidence="13">Glucosidase involved in the degradation of cellulosic biomass. Active on lichenan.</text>
</comment>
<dbReference type="GO" id="GO:0009986">
    <property type="term" value="C:cell surface"/>
    <property type="evidence" value="ECO:0007669"/>
    <property type="project" value="TreeGrafter"/>
</dbReference>
<evidence type="ECO:0000256" key="16">
    <source>
        <dbReference type="SAM" id="MobiDB-lite"/>
    </source>
</evidence>
<dbReference type="SUPFAM" id="SSF51445">
    <property type="entry name" value="(Trans)glycosidases"/>
    <property type="match status" value="1"/>
</dbReference>
<evidence type="ECO:0000256" key="17">
    <source>
        <dbReference type="SAM" id="Phobius"/>
    </source>
</evidence>
<dbReference type="EC" id="3.2.1.58" evidence="14"/>
<dbReference type="eggNOG" id="ENOG502QRG8">
    <property type="taxonomic scope" value="Eukaryota"/>
</dbReference>
<keyword evidence="11" id="KW-0961">Cell wall biogenesis/degradation</keyword>
<evidence type="ECO:0000256" key="15">
    <source>
        <dbReference type="ARBA" id="ARBA00041260"/>
    </source>
</evidence>
<keyword evidence="4 17" id="KW-0812">Transmembrane</keyword>
<sequence>MASSRNSAGPNVAYDPLPNVPDSHLDVNYDEDPRFSTARSLSYHTPETNSADLPDSGSSPPVARPRFMGAALAGETGHSPRDSYASSNNTGPSYAGYDNDSSVFALNPDGRRDSGTPVPVYRDDPEGDRGTPTDPQGTLASPQYLGEKHALYDAPRKSSRRKIIIIGALVGLVVIVIAIAVPVSLANRKSNNNAAKSSGGDPAQPGETTSAGGNGNGGGKTTLAVTGGDGSKVTTDDGSTFTYSNSFGGYWYYDENDPFNNGAKAQSWTPALNESFNWGIDKIRGVNLGGWLNTEPVSLPSHPCHLPWSRRVPALYEKYVNSTTPAVDEWTLSTNMAADTAHGGLTQLEDHYKTFITEQDFAEIAGAGLNFVRIPLPYWAIETRDNEPFLAKTCWTYFLKAIRWARKYGIRINLDFHALPGSQNGWNHSGKLGSINMLNGPMGYANAQRSLDYIRILAEFISQPEYKDVVVMFGITNEPQESVVGVENLSRYYLEAYNIVREASGVGEGKGPMISYHDGFQSLTSWADFLPGADRIALDSHPYLCFGGQSDAAMSTYAKTPCNTWANNFNESMSAFGLTGAGEFSNAVTDCGKWVNGVNLGARYDGTFTGNWPSQGSCDQWTNWPAWDDEMKQGMMQFALASMDALQNWFFWTWKIGNSSVTGKVESPAWSYQLGLQNGWMPKDPRVADGTCGNTAPWQPPLKPSQTGGSGAGQIPASVSSSFAWPPTVISNAGAVTLLPSYTQTGSIPTLTAETFSSAKSTISAGNGWANSADSAGMYVPVATCNYLDPWIGDAAPPSPLCSGGKRKRVAVPEPLITPPPS</sequence>
<keyword evidence="9" id="KW-0325">Glycoprotein</keyword>
<dbReference type="GeneID" id="19301404"/>
<keyword evidence="10" id="KW-0326">Glycosidase</keyword>
<evidence type="ECO:0000313" key="19">
    <source>
        <dbReference type="EMBL" id="EPQ58738.1"/>
    </source>
</evidence>
<dbReference type="GO" id="GO:0004338">
    <property type="term" value="F:glucan exo-1,3-beta-glucosidase activity"/>
    <property type="evidence" value="ECO:0007669"/>
    <property type="project" value="UniProtKB-EC"/>
</dbReference>
<keyword evidence="3" id="KW-1003">Cell membrane</keyword>
<comment type="catalytic activity">
    <reaction evidence="12">
        <text>Successive hydrolysis of beta-D-glucose units from the non-reducing ends of (1-&gt;3)-beta-D-glucans, releasing alpha-glucose.</text>
        <dbReference type="EC" id="3.2.1.58"/>
    </reaction>
</comment>
<dbReference type="GO" id="GO:0009251">
    <property type="term" value="P:glucan catabolic process"/>
    <property type="evidence" value="ECO:0007669"/>
    <property type="project" value="TreeGrafter"/>
</dbReference>
<dbReference type="InterPro" id="IPR017853">
    <property type="entry name" value="GH"/>
</dbReference>
<dbReference type="OrthoDB" id="62120at2759"/>
<evidence type="ECO:0000256" key="12">
    <source>
        <dbReference type="ARBA" id="ARBA00036824"/>
    </source>
</evidence>
<feature type="compositionally biased region" description="Basic and acidic residues" evidence="16">
    <location>
        <begin position="23"/>
        <end position="34"/>
    </location>
</feature>
<comment type="similarity">
    <text evidence="2">Belongs to the glycosyl hydrolase 5 (cellulase A) family.</text>
</comment>
<dbReference type="Proteomes" id="UP000030669">
    <property type="component" value="Unassembled WGS sequence"/>
</dbReference>
<dbReference type="RefSeq" id="XP_007862789.1">
    <property type="nucleotide sequence ID" value="XM_007864598.2"/>
</dbReference>
<evidence type="ECO:0000256" key="8">
    <source>
        <dbReference type="ARBA" id="ARBA00023136"/>
    </source>
</evidence>
<keyword evidence="6" id="KW-0735">Signal-anchor</keyword>
<evidence type="ECO:0000256" key="4">
    <source>
        <dbReference type="ARBA" id="ARBA00022692"/>
    </source>
</evidence>
<evidence type="ECO:0000256" key="11">
    <source>
        <dbReference type="ARBA" id="ARBA00023316"/>
    </source>
</evidence>
<comment type="subcellular location">
    <subcellularLocation>
        <location evidence="1">Cell membrane</location>
        <topology evidence="1">Single-pass type II membrane protein</topology>
    </subcellularLocation>
</comment>
<dbReference type="FunFam" id="3.20.20.80:FF:000033">
    <property type="entry name" value="Glucan 1,3-beta-glucosidase A"/>
    <property type="match status" value="1"/>
</dbReference>
<dbReference type="GO" id="GO:0005576">
    <property type="term" value="C:extracellular region"/>
    <property type="evidence" value="ECO:0007669"/>
    <property type="project" value="TreeGrafter"/>
</dbReference>
<feature type="compositionally biased region" description="Polar residues" evidence="16">
    <location>
        <begin position="37"/>
        <end position="59"/>
    </location>
</feature>
<dbReference type="InterPro" id="IPR001547">
    <property type="entry name" value="Glyco_hydro_5"/>
</dbReference>
<evidence type="ECO:0000256" key="10">
    <source>
        <dbReference type="ARBA" id="ARBA00023295"/>
    </source>
</evidence>
<accession>S7QHL6</accession>
<dbReference type="GO" id="GO:0005886">
    <property type="term" value="C:plasma membrane"/>
    <property type="evidence" value="ECO:0007669"/>
    <property type="project" value="UniProtKB-SubCell"/>
</dbReference>
<evidence type="ECO:0000256" key="9">
    <source>
        <dbReference type="ARBA" id="ARBA00023180"/>
    </source>
</evidence>
<keyword evidence="5" id="KW-0378">Hydrolase</keyword>
<keyword evidence="7 17" id="KW-1133">Transmembrane helix</keyword>
<keyword evidence="20" id="KW-1185">Reference proteome</keyword>
<evidence type="ECO:0000256" key="14">
    <source>
        <dbReference type="ARBA" id="ARBA00038929"/>
    </source>
</evidence>
<dbReference type="EMBL" id="KB469298">
    <property type="protein sequence ID" value="EPQ58738.1"/>
    <property type="molecule type" value="Genomic_DNA"/>
</dbReference>
<evidence type="ECO:0000256" key="2">
    <source>
        <dbReference type="ARBA" id="ARBA00005641"/>
    </source>
</evidence>
<dbReference type="AlphaFoldDB" id="S7QHL6"/>
<feature type="region of interest" description="Disordered" evidence="16">
    <location>
        <begin position="1"/>
        <end position="144"/>
    </location>
</feature>
<dbReference type="Pfam" id="PF00150">
    <property type="entry name" value="Cellulase"/>
    <property type="match status" value="1"/>
</dbReference>
<dbReference type="KEGG" id="gtr:GLOTRDRAFT_12654"/>